<dbReference type="EMBL" id="BTGU01002858">
    <property type="protein sequence ID" value="GMN22750.1"/>
    <property type="molecule type" value="Genomic_DNA"/>
</dbReference>
<keyword evidence="2" id="KW-1185">Reference proteome</keyword>
<gene>
    <name evidence="1" type="ORF">TIFTF001_043571</name>
</gene>
<evidence type="ECO:0000313" key="1">
    <source>
        <dbReference type="EMBL" id="GMN22750.1"/>
    </source>
</evidence>
<evidence type="ECO:0000313" key="2">
    <source>
        <dbReference type="Proteomes" id="UP001187192"/>
    </source>
</evidence>
<sequence>MQQCVAACVTALEQNGSCFIFIRKFESYSGGRHQLRLGLGRVIGASEAFHALNPDLAAIKIEKACQECI</sequence>
<comment type="caution">
    <text evidence="1">The sequence shown here is derived from an EMBL/GenBank/DDBJ whole genome shotgun (WGS) entry which is preliminary data.</text>
</comment>
<reference evidence="1" key="1">
    <citation type="submission" date="2023-07" db="EMBL/GenBank/DDBJ databases">
        <title>draft genome sequence of fig (Ficus carica).</title>
        <authorList>
            <person name="Takahashi T."/>
            <person name="Nishimura K."/>
        </authorList>
    </citation>
    <scope>NUCLEOTIDE SEQUENCE</scope>
</reference>
<protein>
    <submittedName>
        <fullName evidence="1">Uncharacterized protein</fullName>
    </submittedName>
</protein>
<accession>A0AA88CLW4</accession>
<dbReference type="Proteomes" id="UP001187192">
    <property type="component" value="Unassembled WGS sequence"/>
</dbReference>
<dbReference type="AlphaFoldDB" id="A0AA88CLW4"/>
<name>A0AA88CLW4_FICCA</name>
<organism evidence="1 2">
    <name type="scientific">Ficus carica</name>
    <name type="common">Common fig</name>
    <dbReference type="NCBI Taxonomy" id="3494"/>
    <lineage>
        <taxon>Eukaryota</taxon>
        <taxon>Viridiplantae</taxon>
        <taxon>Streptophyta</taxon>
        <taxon>Embryophyta</taxon>
        <taxon>Tracheophyta</taxon>
        <taxon>Spermatophyta</taxon>
        <taxon>Magnoliopsida</taxon>
        <taxon>eudicotyledons</taxon>
        <taxon>Gunneridae</taxon>
        <taxon>Pentapetalae</taxon>
        <taxon>rosids</taxon>
        <taxon>fabids</taxon>
        <taxon>Rosales</taxon>
        <taxon>Moraceae</taxon>
        <taxon>Ficeae</taxon>
        <taxon>Ficus</taxon>
    </lineage>
</organism>
<proteinExistence type="predicted"/>